<evidence type="ECO:0000313" key="2">
    <source>
        <dbReference type="Proteomes" id="UP000182658"/>
    </source>
</evidence>
<dbReference type="Proteomes" id="UP000182658">
    <property type="component" value="Unassembled WGS sequence"/>
</dbReference>
<organism evidence="1 2">
    <name type="scientific">Coniochaeta ligniaria NRRL 30616</name>
    <dbReference type="NCBI Taxonomy" id="1408157"/>
    <lineage>
        <taxon>Eukaryota</taxon>
        <taxon>Fungi</taxon>
        <taxon>Dikarya</taxon>
        <taxon>Ascomycota</taxon>
        <taxon>Pezizomycotina</taxon>
        <taxon>Sordariomycetes</taxon>
        <taxon>Sordariomycetidae</taxon>
        <taxon>Coniochaetales</taxon>
        <taxon>Coniochaetaceae</taxon>
        <taxon>Coniochaeta</taxon>
    </lineage>
</organism>
<dbReference type="GO" id="GO:0006606">
    <property type="term" value="P:protein import into nucleus"/>
    <property type="evidence" value="ECO:0007669"/>
    <property type="project" value="TreeGrafter"/>
</dbReference>
<evidence type="ECO:0000313" key="1">
    <source>
        <dbReference type="EMBL" id="OIW26393.1"/>
    </source>
</evidence>
<reference evidence="1 2" key="1">
    <citation type="submission" date="2016-10" db="EMBL/GenBank/DDBJ databases">
        <title>Draft genome sequence of Coniochaeta ligniaria NRRL30616, a lignocellulolytic fungus for bioabatement of inhibitors in plant biomass hydrolysates.</title>
        <authorList>
            <consortium name="DOE Joint Genome Institute"/>
            <person name="Jimenez D.J."/>
            <person name="Hector R.E."/>
            <person name="Riley R."/>
            <person name="Sun H."/>
            <person name="Grigoriev I.V."/>
            <person name="Van Elsas J.D."/>
            <person name="Nichols N.N."/>
        </authorList>
    </citation>
    <scope>NUCLEOTIDE SEQUENCE [LARGE SCALE GENOMIC DNA]</scope>
    <source>
        <strain evidence="1 2">NRRL 30616</strain>
    </source>
</reference>
<accession>A0A1J7IZ82</accession>
<evidence type="ECO:0008006" key="3">
    <source>
        <dbReference type="Google" id="ProtNLM"/>
    </source>
</evidence>
<sequence length="580" mass="64372">MFATTSREVVVFRPPSPRLGNFNEIFDEYMQQAAGTEPKIDVEELNDFLDAIGKVHLDFDLTKIDREKQSDIDGDATNETLDKTKGYLSEASSAKTVLHIPDNAAPRKPSARLVKAAKGLFSGAITEFKPSPPQDAIGDDATPTAFGFTSAPTTRGTIPRTSSETSDTLLHQQSVFDQTPWQYASETTPLTSPEAVLFAHSPESTPTKKGNQSVQNTTLFHASQTTTVHYDYATVGLSGFQAVNFNSSSSVNVQGNIAYSTNIPINDPQGVDNKSSSSNGLFRYQLSQVQPFKAAGAELYTVVPTKSGVDRITPHYMSTKEDKMRVLEYKLQHLKTADRATEKKLRTTTNNVHVFVDLSNITIGFYDCLRASHKIPATRRMKAPKFTFDHLAMILERGRNIEKRVVAGSLDTTYVRKWPTFMQEAKDLDYEMCILQRVAKAVVPTTRNKRMSTIEPEWTASDDHSSSEETFLGQLKQGEQGVDELLHLKMLQSVLDAKPGTAVLATGDAAEAEFSDGFKKNVERLLSHGWNVEILGWQKGISKAWKEPEFAAQYGDRLRVIELDQFVEEIFGAWFGAPGY</sequence>
<dbReference type="InterPro" id="IPR007681">
    <property type="entry name" value="Mog1"/>
</dbReference>
<dbReference type="CDD" id="cd18724">
    <property type="entry name" value="PIN_LabA-like"/>
    <property type="match status" value="1"/>
</dbReference>
<keyword evidence="2" id="KW-1185">Reference proteome</keyword>
<dbReference type="STRING" id="1408157.A0A1J7IZ82"/>
<dbReference type="GO" id="GO:0005085">
    <property type="term" value="F:guanyl-nucleotide exchange factor activity"/>
    <property type="evidence" value="ECO:0007669"/>
    <property type="project" value="TreeGrafter"/>
</dbReference>
<dbReference type="GO" id="GO:0031267">
    <property type="term" value="F:small GTPase binding"/>
    <property type="evidence" value="ECO:0007669"/>
    <property type="project" value="TreeGrafter"/>
</dbReference>
<gene>
    <name evidence="1" type="ORF">CONLIGDRAFT_470741</name>
</gene>
<dbReference type="GO" id="GO:0005634">
    <property type="term" value="C:nucleus"/>
    <property type="evidence" value="ECO:0007669"/>
    <property type="project" value="TreeGrafter"/>
</dbReference>
<protein>
    <recommendedName>
        <fullName evidence="3">NYN domain-containing protein</fullName>
    </recommendedName>
</protein>
<dbReference type="PANTHER" id="PTHR15837:SF5">
    <property type="entry name" value="NYN DOMAIN-CONTAINING PROTEIN"/>
    <property type="match status" value="1"/>
</dbReference>
<dbReference type="AlphaFoldDB" id="A0A1J7IZ82"/>
<dbReference type="OrthoDB" id="5590473at2759"/>
<dbReference type="EMBL" id="KV875100">
    <property type="protein sequence ID" value="OIW26393.1"/>
    <property type="molecule type" value="Genomic_DNA"/>
</dbReference>
<name>A0A1J7IZ82_9PEZI</name>
<dbReference type="InParanoid" id="A0A1J7IZ82"/>
<dbReference type="PANTHER" id="PTHR15837">
    <property type="entry name" value="RAN GUANINE NUCLEOTIDE RELEASE FACTOR"/>
    <property type="match status" value="1"/>
</dbReference>
<proteinExistence type="predicted"/>
<dbReference type="Gene3D" id="3.40.50.1010">
    <property type="entry name" value="5'-nuclease"/>
    <property type="match status" value="1"/>
</dbReference>